<comment type="caution">
    <text evidence="3">The sequence shown here is derived from an EMBL/GenBank/DDBJ whole genome shotgun (WGS) entry which is preliminary data.</text>
</comment>
<sequence length="844" mass="90738">MSNGIYDHWDFNRDLAALVGRESTTLETLNEQMLKVDDPEARMTKADQRTVAELAGRWTQGPSFVPLRLAELFHGARLEHNDNYVLAAVGHLGGRSDTTGIRTFMLTHDHYLRENVFWRFFEVEGGGEISLANIDKFSSEDGSWKAIVVDLVDDGVLDRDRTMRSCLEALNRDFSSYRAGWFSRLYDALKPNAAEAGLNQDQLLRLMASANTATVALAVRQLAVLHQAGMLDSDRFVRQCSPAVAGSKASALKVLGILGSLASTKPWMAGGAGFAEAALFDAAATGLAHPHRDVQHAAATLLVKHQRTALLEAGMDSLSPAMAAQFMPRAAAATQPQDPMAAVGPAPAPPRPEPVSIWTDDEALERFAALLENPNDAIEFELALAWLAAHEASAVLQPLARRAAKLNDPEGPNENIMVDLALAATDPGHVFRPGNRRKQRFWASEGTPNDWPEDRSVVPVFHKRVREVVEILQNRGERRTLLATPTESCGWVDPAVLVRRFLDADAAGLACLHFDAITALLRVGPDGRAGALATLQSSGVGSANAAARNALAYALGGPAQEIENAPWWVAAARARAPRQGDEHLRAAGLMMPGQADPATLSIRWEGTRDSYEQRGKTHHYTWWTINMVAGPRGKSPADFPTVIPSRTDASGEGSPLDYLQIALAVPASTLPFAAASMLRMKQALDSTSPSGEDQILAALENHPGIWHEATAELLALALASQRTDIRIRAAELFAAAVPDRLAAREFAIGMANCAAACTLSRWAGSLADAASISGRAAGAVTEVLGRLLPALEHGHHGIGKLMSVLLDESVRLAKTPQDLALREWLTGFTGSSAAARTARQLLAL</sequence>
<dbReference type="InterPro" id="IPR056726">
    <property type="entry name" value="DUF7824"/>
</dbReference>
<protein>
    <recommendedName>
        <fullName evidence="5">HEAT repeat domain-containing protein</fullName>
    </recommendedName>
</protein>
<evidence type="ECO:0008006" key="5">
    <source>
        <dbReference type="Google" id="ProtNLM"/>
    </source>
</evidence>
<dbReference type="InterPro" id="IPR045472">
    <property type="entry name" value="DUF6493"/>
</dbReference>
<evidence type="ECO:0000259" key="2">
    <source>
        <dbReference type="Pfam" id="PF25148"/>
    </source>
</evidence>
<evidence type="ECO:0000313" key="3">
    <source>
        <dbReference type="EMBL" id="MBP2385495.1"/>
    </source>
</evidence>
<evidence type="ECO:0000313" key="4">
    <source>
        <dbReference type="Proteomes" id="UP001296993"/>
    </source>
</evidence>
<organism evidence="3 4">
    <name type="scientific">Paeniglutamicibacter kerguelensis</name>
    <dbReference type="NCBI Taxonomy" id="254788"/>
    <lineage>
        <taxon>Bacteria</taxon>
        <taxon>Bacillati</taxon>
        <taxon>Actinomycetota</taxon>
        <taxon>Actinomycetes</taxon>
        <taxon>Micrococcales</taxon>
        <taxon>Micrococcaceae</taxon>
        <taxon>Paeniglutamicibacter</taxon>
    </lineage>
</organism>
<dbReference type="Pfam" id="PF25148">
    <property type="entry name" value="DUF7824"/>
    <property type="match status" value="1"/>
</dbReference>
<evidence type="ECO:0000259" key="1">
    <source>
        <dbReference type="Pfam" id="PF20103"/>
    </source>
</evidence>
<dbReference type="EMBL" id="JAGIOF010000001">
    <property type="protein sequence ID" value="MBP2385495.1"/>
    <property type="molecule type" value="Genomic_DNA"/>
</dbReference>
<keyword evidence="4" id="KW-1185">Reference proteome</keyword>
<feature type="domain" description="DUF7824" evidence="2">
    <location>
        <begin position="391"/>
        <end position="579"/>
    </location>
</feature>
<reference evidence="3 4" key="1">
    <citation type="submission" date="2021-03" db="EMBL/GenBank/DDBJ databases">
        <title>Sequencing the genomes of 1000 actinobacteria strains.</title>
        <authorList>
            <person name="Klenk H.-P."/>
        </authorList>
    </citation>
    <scope>NUCLEOTIDE SEQUENCE [LARGE SCALE GENOMIC DNA]</scope>
    <source>
        <strain evidence="3 4">DSM 15797</strain>
    </source>
</reference>
<feature type="domain" description="DUF6493" evidence="1">
    <location>
        <begin position="107"/>
        <end position="247"/>
    </location>
</feature>
<gene>
    <name evidence="3" type="ORF">JOF47_001006</name>
</gene>
<dbReference type="RefSeq" id="WP_209996330.1">
    <property type="nucleotide sequence ID" value="NZ_BAAAJY010000007.1"/>
</dbReference>
<dbReference type="Pfam" id="PF20103">
    <property type="entry name" value="DUF6493"/>
    <property type="match status" value="1"/>
</dbReference>
<name>A0ABS4XAK0_9MICC</name>
<dbReference type="Proteomes" id="UP001296993">
    <property type="component" value="Unassembled WGS sequence"/>
</dbReference>
<accession>A0ABS4XAK0</accession>
<proteinExistence type="predicted"/>